<dbReference type="Proteomes" id="UP001523550">
    <property type="component" value="Unassembled WGS sequence"/>
</dbReference>
<evidence type="ECO:0000256" key="5">
    <source>
        <dbReference type="ARBA" id="ARBA00022840"/>
    </source>
</evidence>
<keyword evidence="3 8" id="KW-0547">Nucleotide-binding</keyword>
<dbReference type="Gene3D" id="3.40.50.300">
    <property type="entry name" value="P-loop containing nucleotide triphosphate hydrolases"/>
    <property type="match status" value="1"/>
</dbReference>
<evidence type="ECO:0000256" key="8">
    <source>
        <dbReference type="HAMAP-Rule" id="MF_00238"/>
    </source>
</evidence>
<comment type="similarity">
    <text evidence="1 8">Belongs to the cytidylate kinase family. Type 1 subfamily.</text>
</comment>
<organism evidence="10 11">
    <name type="scientific">Natronospira proteinivora</name>
    <dbReference type="NCBI Taxonomy" id="1807133"/>
    <lineage>
        <taxon>Bacteria</taxon>
        <taxon>Pseudomonadati</taxon>
        <taxon>Pseudomonadota</taxon>
        <taxon>Gammaproteobacteria</taxon>
        <taxon>Natronospirales</taxon>
        <taxon>Natronospiraceae</taxon>
        <taxon>Natronospira</taxon>
    </lineage>
</organism>
<keyword evidence="2 8" id="KW-0808">Transferase</keyword>
<dbReference type="InterPro" id="IPR027417">
    <property type="entry name" value="P-loop_NTPase"/>
</dbReference>
<keyword evidence="11" id="KW-1185">Reference proteome</keyword>
<name>A0ABT1G6K3_9GAMM</name>
<protein>
    <recommendedName>
        <fullName evidence="8">Cytidylate kinase</fullName>
        <shortName evidence="8">CK</shortName>
        <ecNumber evidence="8">2.7.4.25</ecNumber>
    </recommendedName>
    <alternativeName>
        <fullName evidence="8">Cytidine monophosphate kinase</fullName>
        <shortName evidence="8">CMP kinase</shortName>
    </alternativeName>
</protein>
<evidence type="ECO:0000259" key="9">
    <source>
        <dbReference type="Pfam" id="PF02224"/>
    </source>
</evidence>
<comment type="subcellular location">
    <subcellularLocation>
        <location evidence="8">Cytoplasm</location>
    </subcellularLocation>
</comment>
<evidence type="ECO:0000256" key="7">
    <source>
        <dbReference type="ARBA" id="ARBA00048478"/>
    </source>
</evidence>
<dbReference type="InterPro" id="IPR003136">
    <property type="entry name" value="Cytidylate_kin"/>
</dbReference>
<dbReference type="PANTHER" id="PTHR21299">
    <property type="entry name" value="CYTIDYLATE KINASE/PANTOATE-BETA-ALANINE LIGASE"/>
    <property type="match status" value="1"/>
</dbReference>
<keyword evidence="8" id="KW-0963">Cytoplasm</keyword>
<feature type="domain" description="Cytidylate kinase" evidence="9">
    <location>
        <begin position="11"/>
        <end position="224"/>
    </location>
</feature>
<dbReference type="PANTHER" id="PTHR21299:SF2">
    <property type="entry name" value="CYTIDYLATE KINASE"/>
    <property type="match status" value="1"/>
</dbReference>
<dbReference type="GO" id="GO:0016301">
    <property type="term" value="F:kinase activity"/>
    <property type="evidence" value="ECO:0007669"/>
    <property type="project" value="UniProtKB-KW"/>
</dbReference>
<dbReference type="Pfam" id="PF02224">
    <property type="entry name" value="Cytidylate_kin"/>
    <property type="match status" value="1"/>
</dbReference>
<dbReference type="EC" id="2.7.4.25" evidence="8"/>
<gene>
    <name evidence="8" type="primary">cmk</name>
    <name evidence="10" type="ORF">J2T60_000893</name>
</gene>
<reference evidence="10 11" key="1">
    <citation type="submission" date="2022-03" db="EMBL/GenBank/DDBJ databases">
        <title>Genomic Encyclopedia of Type Strains, Phase III (KMG-III): the genomes of soil and plant-associated and newly described type strains.</title>
        <authorList>
            <person name="Whitman W."/>
        </authorList>
    </citation>
    <scope>NUCLEOTIDE SEQUENCE [LARGE SCALE GENOMIC DNA]</scope>
    <source>
        <strain evidence="10 11">BSker1</strain>
    </source>
</reference>
<dbReference type="EMBL" id="JALJYF010000001">
    <property type="protein sequence ID" value="MCP1726928.1"/>
    <property type="molecule type" value="Genomic_DNA"/>
</dbReference>
<proteinExistence type="inferred from homology"/>
<feature type="binding site" evidence="8">
    <location>
        <begin position="15"/>
        <end position="23"/>
    </location>
    <ligand>
        <name>ATP</name>
        <dbReference type="ChEBI" id="CHEBI:30616"/>
    </ligand>
</feature>
<evidence type="ECO:0000256" key="2">
    <source>
        <dbReference type="ARBA" id="ARBA00022679"/>
    </source>
</evidence>
<dbReference type="NCBIfam" id="TIGR00017">
    <property type="entry name" value="cmk"/>
    <property type="match status" value="1"/>
</dbReference>
<keyword evidence="4 8" id="KW-0418">Kinase</keyword>
<sequence length="231" mass="24997">MTRMTESAPVVTLDGPSGVGKGTTASLLAERLGWHLLDSGALYRVLALASEEADVAVDDEARLEAMAAELDVQFKGREGLQRVILDGRDVSDQIRTEECGGRASRVASLAGARRGLLALQRRFAQAPGLVADGRDMGTTIFPQAPVKIFLTASPAERARRRHKQLKEKGIDANLSELESAIAERDQRDAERNASPLKPADDAVLIDTTEISIGEVFDRVMKLVEERIGARP</sequence>
<evidence type="ECO:0000313" key="11">
    <source>
        <dbReference type="Proteomes" id="UP001523550"/>
    </source>
</evidence>
<dbReference type="SUPFAM" id="SSF52540">
    <property type="entry name" value="P-loop containing nucleoside triphosphate hydrolases"/>
    <property type="match status" value="1"/>
</dbReference>
<evidence type="ECO:0000313" key="10">
    <source>
        <dbReference type="EMBL" id="MCP1726928.1"/>
    </source>
</evidence>
<evidence type="ECO:0000256" key="6">
    <source>
        <dbReference type="ARBA" id="ARBA00047615"/>
    </source>
</evidence>
<evidence type="ECO:0000256" key="1">
    <source>
        <dbReference type="ARBA" id="ARBA00009427"/>
    </source>
</evidence>
<dbReference type="HAMAP" id="MF_00238">
    <property type="entry name" value="Cytidyl_kinase_type1"/>
    <property type="match status" value="1"/>
</dbReference>
<comment type="catalytic activity">
    <reaction evidence="6 8">
        <text>dCMP + ATP = dCDP + ADP</text>
        <dbReference type="Rhea" id="RHEA:25094"/>
        <dbReference type="ChEBI" id="CHEBI:30616"/>
        <dbReference type="ChEBI" id="CHEBI:57566"/>
        <dbReference type="ChEBI" id="CHEBI:58593"/>
        <dbReference type="ChEBI" id="CHEBI:456216"/>
        <dbReference type="EC" id="2.7.4.25"/>
    </reaction>
</comment>
<dbReference type="InterPro" id="IPR011994">
    <property type="entry name" value="Cytidylate_kinase_dom"/>
</dbReference>
<evidence type="ECO:0000256" key="3">
    <source>
        <dbReference type="ARBA" id="ARBA00022741"/>
    </source>
</evidence>
<keyword evidence="5 8" id="KW-0067">ATP-binding</keyword>
<accession>A0ABT1G6K3</accession>
<comment type="catalytic activity">
    <reaction evidence="7 8">
        <text>CMP + ATP = CDP + ADP</text>
        <dbReference type="Rhea" id="RHEA:11600"/>
        <dbReference type="ChEBI" id="CHEBI:30616"/>
        <dbReference type="ChEBI" id="CHEBI:58069"/>
        <dbReference type="ChEBI" id="CHEBI:60377"/>
        <dbReference type="ChEBI" id="CHEBI:456216"/>
        <dbReference type="EC" id="2.7.4.25"/>
    </reaction>
</comment>
<evidence type="ECO:0000256" key="4">
    <source>
        <dbReference type="ARBA" id="ARBA00022777"/>
    </source>
</evidence>
<dbReference type="CDD" id="cd02020">
    <property type="entry name" value="CMPK"/>
    <property type="match status" value="1"/>
</dbReference>
<comment type="caution">
    <text evidence="10">The sequence shown here is derived from an EMBL/GenBank/DDBJ whole genome shotgun (WGS) entry which is preliminary data.</text>
</comment>